<evidence type="ECO:0000313" key="2">
    <source>
        <dbReference type="Proteomes" id="UP001497522"/>
    </source>
</evidence>
<reference evidence="1" key="1">
    <citation type="submission" date="2024-03" db="EMBL/GenBank/DDBJ databases">
        <authorList>
            <consortium name="ELIXIR-Norway"/>
            <consortium name="Elixir Norway"/>
        </authorList>
    </citation>
    <scope>NUCLEOTIDE SEQUENCE</scope>
</reference>
<organism evidence="1 2">
    <name type="scientific">Sphagnum jensenii</name>
    <dbReference type="NCBI Taxonomy" id="128206"/>
    <lineage>
        <taxon>Eukaryota</taxon>
        <taxon>Viridiplantae</taxon>
        <taxon>Streptophyta</taxon>
        <taxon>Embryophyta</taxon>
        <taxon>Bryophyta</taxon>
        <taxon>Sphagnophytina</taxon>
        <taxon>Sphagnopsida</taxon>
        <taxon>Sphagnales</taxon>
        <taxon>Sphagnaceae</taxon>
        <taxon>Sphagnum</taxon>
    </lineage>
</organism>
<dbReference type="Proteomes" id="UP001497522">
    <property type="component" value="Chromosome 9"/>
</dbReference>
<proteinExistence type="predicted"/>
<name>A0ABP1C0X5_9BRYO</name>
<evidence type="ECO:0000313" key="1">
    <source>
        <dbReference type="EMBL" id="CAK9882422.1"/>
    </source>
</evidence>
<sequence>MTTSEEQGVPLGHVHCTLITNYTSPLVCRKSPRSHNAPELLCTLQRWRCPWPPFLLVPAPLLQRGSPLSTDAFVYFFVVRLKSGKDITLWYSESVSCSQKNWRHHHVRR</sequence>
<keyword evidence="2" id="KW-1185">Reference proteome</keyword>
<gene>
    <name evidence="1" type="ORF">CSSPJE1EN2_LOCUS23712</name>
</gene>
<accession>A0ABP1C0X5</accession>
<protein>
    <submittedName>
        <fullName evidence="1">Uncharacterized protein</fullName>
    </submittedName>
</protein>
<dbReference type="EMBL" id="OZ023710">
    <property type="protein sequence ID" value="CAK9882422.1"/>
    <property type="molecule type" value="Genomic_DNA"/>
</dbReference>